<accession>X1FUI8</accession>
<evidence type="ECO:0000256" key="1">
    <source>
        <dbReference type="SAM" id="MobiDB-lite"/>
    </source>
</evidence>
<feature type="non-terminal residue" evidence="2">
    <location>
        <position position="1"/>
    </location>
</feature>
<evidence type="ECO:0000313" key="2">
    <source>
        <dbReference type="EMBL" id="GAH36205.1"/>
    </source>
</evidence>
<name>X1FUI8_9ZZZZ</name>
<sequence length="54" mass="6495">KHHYETTTQEYSQEEKEVIITLVRMVGKGRLRAFRDPPGEIRYQSDPLYNQEEK</sequence>
<reference evidence="2" key="1">
    <citation type="journal article" date="2014" name="Front. Microbiol.">
        <title>High frequency of phylogenetically diverse reductive dehalogenase-homologous genes in deep subseafloor sedimentary metagenomes.</title>
        <authorList>
            <person name="Kawai M."/>
            <person name="Futagami T."/>
            <person name="Toyoda A."/>
            <person name="Takaki Y."/>
            <person name="Nishi S."/>
            <person name="Hori S."/>
            <person name="Arai W."/>
            <person name="Tsubouchi T."/>
            <person name="Morono Y."/>
            <person name="Uchiyama I."/>
            <person name="Ito T."/>
            <person name="Fujiyama A."/>
            <person name="Inagaki F."/>
            <person name="Takami H."/>
        </authorList>
    </citation>
    <scope>NUCLEOTIDE SEQUENCE</scope>
    <source>
        <strain evidence="2">Expedition CK06-06</strain>
    </source>
</reference>
<protein>
    <submittedName>
        <fullName evidence="2">Uncharacterized protein</fullName>
    </submittedName>
</protein>
<dbReference type="AlphaFoldDB" id="X1FUI8"/>
<feature type="region of interest" description="Disordered" evidence="1">
    <location>
        <begin position="34"/>
        <end position="54"/>
    </location>
</feature>
<comment type="caution">
    <text evidence="2">The sequence shown here is derived from an EMBL/GenBank/DDBJ whole genome shotgun (WGS) entry which is preliminary data.</text>
</comment>
<organism evidence="2">
    <name type="scientific">marine sediment metagenome</name>
    <dbReference type="NCBI Taxonomy" id="412755"/>
    <lineage>
        <taxon>unclassified sequences</taxon>
        <taxon>metagenomes</taxon>
        <taxon>ecological metagenomes</taxon>
    </lineage>
</organism>
<dbReference type="EMBL" id="BARU01008058">
    <property type="protein sequence ID" value="GAH36205.1"/>
    <property type="molecule type" value="Genomic_DNA"/>
</dbReference>
<proteinExistence type="predicted"/>
<gene>
    <name evidence="2" type="ORF">S03H2_15831</name>
</gene>